<reference evidence="2 3" key="1">
    <citation type="submission" date="2017-09" db="EMBL/GenBank/DDBJ databases">
        <title>Depth-based differentiation of microbial function through sediment-hosted aquifers and enrichment of novel symbionts in the deep terrestrial subsurface.</title>
        <authorList>
            <person name="Probst A.J."/>
            <person name="Ladd B."/>
            <person name="Jarett J.K."/>
            <person name="Geller-Mcgrath D.E."/>
            <person name="Sieber C.M."/>
            <person name="Emerson J.B."/>
            <person name="Anantharaman K."/>
            <person name="Thomas B.C."/>
            <person name="Malmstrom R."/>
            <person name="Stieglmeier M."/>
            <person name="Klingl A."/>
            <person name="Woyke T."/>
            <person name="Ryan C.M."/>
            <person name="Banfield J.F."/>
        </authorList>
    </citation>
    <scope>NUCLEOTIDE SEQUENCE [LARGE SCALE GENOMIC DNA]</scope>
    <source>
        <strain evidence="2">CG23_combo_of_CG06-09_8_20_14_all_40_23</strain>
    </source>
</reference>
<evidence type="ECO:0000313" key="3">
    <source>
        <dbReference type="Proteomes" id="UP000231067"/>
    </source>
</evidence>
<proteinExistence type="predicted"/>
<dbReference type="Proteomes" id="UP000231067">
    <property type="component" value="Unassembled WGS sequence"/>
</dbReference>
<gene>
    <name evidence="2" type="ORF">COX18_00545</name>
</gene>
<keyword evidence="1" id="KW-0732">Signal</keyword>
<dbReference type="AlphaFoldDB" id="A0A2H0AAG9"/>
<evidence type="ECO:0000256" key="1">
    <source>
        <dbReference type="SAM" id="SignalP"/>
    </source>
</evidence>
<name>A0A2H0AAG9_9BACT</name>
<evidence type="ECO:0000313" key="2">
    <source>
        <dbReference type="EMBL" id="PIP42383.1"/>
    </source>
</evidence>
<organism evidence="2 3">
    <name type="scientific">Candidatus Desantisbacteria bacterium CG23_combo_of_CG06-09_8_20_14_all_40_23</name>
    <dbReference type="NCBI Taxonomy" id="1974550"/>
    <lineage>
        <taxon>Bacteria</taxon>
        <taxon>Candidatus Desantisiibacteriota</taxon>
    </lineage>
</organism>
<sequence length="194" mass="21203">MKLGTLIALLATILTSCALTPIEIPTPTVTSTPGPPTPTTALEVVFTMTPSPMPVRPTIVVITPDSAQLGRWKEYQGSLAESFSFSQSELALCEWDILGQSNQEVYVWAVCEGLGGSSVSTPAVIHLRADGSIQNVENPKHWSSDISKMFPTDIQQKFDYYRFGRANELLAHIAWRRTHLEEPPLIVLSATPAP</sequence>
<feature type="signal peptide" evidence="1">
    <location>
        <begin position="1"/>
        <end position="18"/>
    </location>
</feature>
<dbReference type="PROSITE" id="PS51257">
    <property type="entry name" value="PROKAR_LIPOPROTEIN"/>
    <property type="match status" value="1"/>
</dbReference>
<feature type="chain" id="PRO_5013641402" evidence="1">
    <location>
        <begin position="19"/>
        <end position="194"/>
    </location>
</feature>
<comment type="caution">
    <text evidence="2">The sequence shown here is derived from an EMBL/GenBank/DDBJ whole genome shotgun (WGS) entry which is preliminary data.</text>
</comment>
<dbReference type="EMBL" id="PCSH01000011">
    <property type="protein sequence ID" value="PIP42383.1"/>
    <property type="molecule type" value="Genomic_DNA"/>
</dbReference>
<protein>
    <submittedName>
        <fullName evidence="2">Uncharacterized protein</fullName>
    </submittedName>
</protein>
<accession>A0A2H0AAG9</accession>